<keyword evidence="4 6" id="KW-0378">Hydrolase</keyword>
<dbReference type="SUPFAM" id="SSF56300">
    <property type="entry name" value="Metallo-dependent phosphatases"/>
    <property type="match status" value="1"/>
</dbReference>
<dbReference type="EC" id="3.1.3.16" evidence="6"/>
<comment type="cofactor">
    <cofactor evidence="1">
        <name>Mn(2+)</name>
        <dbReference type="ChEBI" id="CHEBI:29035"/>
    </cofactor>
</comment>
<comment type="catalytic activity">
    <reaction evidence="6">
        <text>O-phospho-L-threonyl-[protein] + H2O = L-threonyl-[protein] + phosphate</text>
        <dbReference type="Rhea" id="RHEA:47004"/>
        <dbReference type="Rhea" id="RHEA-COMP:11060"/>
        <dbReference type="Rhea" id="RHEA-COMP:11605"/>
        <dbReference type="ChEBI" id="CHEBI:15377"/>
        <dbReference type="ChEBI" id="CHEBI:30013"/>
        <dbReference type="ChEBI" id="CHEBI:43474"/>
        <dbReference type="ChEBI" id="CHEBI:61977"/>
        <dbReference type="EC" id="3.1.3.16"/>
    </reaction>
</comment>
<sequence length="512" mass="58332">MKSIKKSMAERQTLLQLLIYQLVLLYVASDEGSVACSVKAPGRLYFSEVAPRSENWNAVGSANNEGHGLGSCPISCLPIHKATQDLSKDGISQKRLNGKINHSEGRVAEKTMARGGLSDWRLSEFGTTTMTPDIDALSNMMTIESNYKGLHLENEKVTVKFMEDLLTAFKDPKNLQKPALHAKYVLIILREIKKHYKKQPSLIEINVPRGRNITVVGDVHAHFSEIVKVFNVSGFPSETNYYLFNGDFVDRGDDDLQNALTIFGFKLLYPNSFFINRGNHEDRNQNSHAGFDESCNWIYTQPITDAFHDVWTWLPLAHRINEKVLVVHGGLSPHKNVTLDDIRREPRGVDPKTWSDELYLLRPRDDVFDRDFKNRVYKPDDKLPPPYQNESIMLSLLWADPMDKNGVAFNGQRGGCTRFGPDITENFCKRNKIEFVIRSHEPIDSPSFEGYYLKHGGRIITIFTVAGYCHQESKAAIIQMQAPDMKTHIIVWSTEERQEAFDSFVHEKVKLK</sequence>
<dbReference type="GO" id="GO:0004722">
    <property type="term" value="F:protein serine/threonine phosphatase activity"/>
    <property type="evidence" value="ECO:0007669"/>
    <property type="project" value="UniProtKB-EC"/>
</dbReference>
<feature type="chain" id="PRO_5040143829" description="Serine/threonine-protein phosphatase" evidence="7">
    <location>
        <begin position="30"/>
        <end position="512"/>
    </location>
</feature>
<dbReference type="InterPro" id="IPR051134">
    <property type="entry name" value="PPP_phosphatase"/>
</dbReference>
<keyword evidence="3" id="KW-0677">Repeat</keyword>
<organism evidence="9 10">
    <name type="scientific">Bemisia tabaci</name>
    <name type="common">Sweetpotato whitefly</name>
    <name type="synonym">Aleurodes tabaci</name>
    <dbReference type="NCBI Taxonomy" id="7038"/>
    <lineage>
        <taxon>Eukaryota</taxon>
        <taxon>Metazoa</taxon>
        <taxon>Ecdysozoa</taxon>
        <taxon>Arthropoda</taxon>
        <taxon>Hexapoda</taxon>
        <taxon>Insecta</taxon>
        <taxon>Pterygota</taxon>
        <taxon>Neoptera</taxon>
        <taxon>Paraneoptera</taxon>
        <taxon>Hemiptera</taxon>
        <taxon>Sternorrhyncha</taxon>
        <taxon>Aleyrodoidea</taxon>
        <taxon>Aleyrodidae</taxon>
        <taxon>Aleyrodinae</taxon>
        <taxon>Bemisia</taxon>
    </lineage>
</organism>
<dbReference type="InterPro" id="IPR004843">
    <property type="entry name" value="Calcineurin-like_PHP"/>
</dbReference>
<dbReference type="PRINTS" id="PR00114">
    <property type="entry name" value="STPHPHTASE"/>
</dbReference>
<reference evidence="9" key="1">
    <citation type="submission" date="2021-12" db="EMBL/GenBank/DDBJ databases">
        <authorList>
            <person name="King R."/>
        </authorList>
    </citation>
    <scope>NUCLEOTIDE SEQUENCE</scope>
</reference>
<evidence type="ECO:0000259" key="8">
    <source>
        <dbReference type="PROSITE" id="PS00125"/>
    </source>
</evidence>
<dbReference type="EMBL" id="OU963864">
    <property type="protein sequence ID" value="CAH0386225.1"/>
    <property type="molecule type" value="Genomic_DNA"/>
</dbReference>
<keyword evidence="7" id="KW-0732">Signal</keyword>
<keyword evidence="2" id="KW-0479">Metal-binding</keyword>
<keyword evidence="5" id="KW-0464">Manganese</keyword>
<dbReference type="SMART" id="SM00156">
    <property type="entry name" value="PP2Ac"/>
    <property type="match status" value="1"/>
</dbReference>
<name>A0A9P0A858_BEMTA</name>
<dbReference type="Proteomes" id="UP001152759">
    <property type="component" value="Chromosome 3"/>
</dbReference>
<dbReference type="PANTHER" id="PTHR45668">
    <property type="entry name" value="SERINE/THREONINE-PROTEIN PHOSPHATASE 5-RELATED"/>
    <property type="match status" value="1"/>
</dbReference>
<evidence type="ECO:0000256" key="2">
    <source>
        <dbReference type="ARBA" id="ARBA00022723"/>
    </source>
</evidence>
<dbReference type="Pfam" id="PF00149">
    <property type="entry name" value="Metallophos"/>
    <property type="match status" value="1"/>
</dbReference>
<dbReference type="PANTHER" id="PTHR45668:SF5">
    <property type="entry name" value="SERINE_THREONINE-PROTEIN PHOSPHATASE 5"/>
    <property type="match status" value="1"/>
</dbReference>
<protein>
    <recommendedName>
        <fullName evidence="6">Serine/threonine-protein phosphatase</fullName>
        <ecNumber evidence="6">3.1.3.16</ecNumber>
    </recommendedName>
</protein>
<keyword evidence="10" id="KW-1185">Reference proteome</keyword>
<comment type="similarity">
    <text evidence="6">Belongs to the PPP phosphatase family.</text>
</comment>
<dbReference type="PROSITE" id="PS00125">
    <property type="entry name" value="SER_THR_PHOSPHATASE"/>
    <property type="match status" value="1"/>
</dbReference>
<evidence type="ECO:0000256" key="7">
    <source>
        <dbReference type="SAM" id="SignalP"/>
    </source>
</evidence>
<feature type="domain" description="Serine/threonine specific protein phosphatases" evidence="8">
    <location>
        <begin position="276"/>
        <end position="281"/>
    </location>
</feature>
<evidence type="ECO:0000256" key="6">
    <source>
        <dbReference type="RuleBase" id="RU004273"/>
    </source>
</evidence>
<dbReference type="GO" id="GO:0046872">
    <property type="term" value="F:metal ion binding"/>
    <property type="evidence" value="ECO:0007669"/>
    <property type="project" value="UniProtKB-KW"/>
</dbReference>
<dbReference type="InterPro" id="IPR006186">
    <property type="entry name" value="Ser/Thr-sp_prot-phosphatase"/>
</dbReference>
<evidence type="ECO:0000313" key="9">
    <source>
        <dbReference type="EMBL" id="CAH0386225.1"/>
    </source>
</evidence>
<dbReference type="Gene3D" id="3.60.21.10">
    <property type="match status" value="1"/>
</dbReference>
<evidence type="ECO:0000256" key="1">
    <source>
        <dbReference type="ARBA" id="ARBA00001936"/>
    </source>
</evidence>
<accession>A0A9P0A858</accession>
<dbReference type="InterPro" id="IPR013235">
    <property type="entry name" value="PPP_dom"/>
</dbReference>
<evidence type="ECO:0000256" key="5">
    <source>
        <dbReference type="ARBA" id="ARBA00023211"/>
    </source>
</evidence>
<proteinExistence type="inferred from homology"/>
<dbReference type="Pfam" id="PF08321">
    <property type="entry name" value="PPP5"/>
    <property type="match status" value="1"/>
</dbReference>
<evidence type="ECO:0000256" key="4">
    <source>
        <dbReference type="ARBA" id="ARBA00022801"/>
    </source>
</evidence>
<feature type="signal peptide" evidence="7">
    <location>
        <begin position="1"/>
        <end position="29"/>
    </location>
</feature>
<dbReference type="AlphaFoldDB" id="A0A9P0A858"/>
<gene>
    <name evidence="9" type="ORF">BEMITA_LOCUS5375</name>
</gene>
<dbReference type="InterPro" id="IPR029052">
    <property type="entry name" value="Metallo-depent_PP-like"/>
</dbReference>
<evidence type="ECO:0000256" key="3">
    <source>
        <dbReference type="ARBA" id="ARBA00022737"/>
    </source>
</evidence>
<evidence type="ECO:0000313" key="10">
    <source>
        <dbReference type="Proteomes" id="UP001152759"/>
    </source>
</evidence>